<accession>N0E681</accession>
<evidence type="ECO:0000256" key="6">
    <source>
        <dbReference type="PIRSR" id="PIRSR600821-52"/>
    </source>
</evidence>
<keyword evidence="3 4" id="KW-0413">Isomerase</keyword>
<comment type="pathway">
    <text evidence="4">Amino-acid biosynthesis; D-alanine biosynthesis; D-alanine from L-alanine: step 1/1.</text>
</comment>
<evidence type="ECO:0000256" key="1">
    <source>
        <dbReference type="ARBA" id="ARBA00001933"/>
    </source>
</evidence>
<dbReference type="PRINTS" id="PR00992">
    <property type="entry name" value="ALARACEMASE"/>
</dbReference>
<dbReference type="OrthoDB" id="9813814at2"/>
<feature type="binding site" evidence="4 6">
    <location>
        <position position="334"/>
    </location>
    <ligand>
        <name>substrate</name>
    </ligand>
</feature>
<dbReference type="CDD" id="cd00430">
    <property type="entry name" value="PLPDE_III_AR"/>
    <property type="match status" value="1"/>
</dbReference>
<dbReference type="InterPro" id="IPR000821">
    <property type="entry name" value="Ala_racemase"/>
</dbReference>
<dbReference type="SUPFAM" id="SSF50621">
    <property type="entry name" value="Alanine racemase C-terminal domain-like"/>
    <property type="match status" value="1"/>
</dbReference>
<comment type="caution">
    <text evidence="9">The sequence shown here is derived from an EMBL/GenBank/DDBJ whole genome shotgun (WGS) entry which is preliminary data.</text>
</comment>
<dbReference type="AlphaFoldDB" id="N0E681"/>
<dbReference type="InterPro" id="IPR011079">
    <property type="entry name" value="Ala_racemase_C"/>
</dbReference>
<dbReference type="GO" id="GO:0030170">
    <property type="term" value="F:pyridoxal phosphate binding"/>
    <property type="evidence" value="ECO:0007669"/>
    <property type="project" value="UniProtKB-UniRule"/>
</dbReference>
<evidence type="ECO:0000256" key="3">
    <source>
        <dbReference type="ARBA" id="ARBA00023235"/>
    </source>
</evidence>
<gene>
    <name evidence="9" type="primary">alr</name>
    <name evidence="9" type="ORF">BN10_780021</name>
</gene>
<dbReference type="Gene3D" id="3.20.20.10">
    <property type="entry name" value="Alanine racemase"/>
    <property type="match status" value="1"/>
</dbReference>
<dbReference type="GO" id="GO:0009252">
    <property type="term" value="P:peptidoglycan biosynthetic process"/>
    <property type="evidence" value="ECO:0007669"/>
    <property type="project" value="TreeGrafter"/>
</dbReference>
<dbReference type="EC" id="5.1.1.1" evidence="4"/>
<dbReference type="InterPro" id="IPR001608">
    <property type="entry name" value="Ala_racemase_N"/>
</dbReference>
<feature type="active site" description="Proton acceptor; specific for D-alanine" evidence="4">
    <location>
        <position position="55"/>
    </location>
</feature>
<dbReference type="PANTHER" id="PTHR30511">
    <property type="entry name" value="ALANINE RACEMASE"/>
    <property type="match status" value="1"/>
</dbReference>
<evidence type="ECO:0000256" key="4">
    <source>
        <dbReference type="HAMAP-Rule" id="MF_01201"/>
    </source>
</evidence>
<dbReference type="STRING" id="1193181.BN10_780021"/>
<dbReference type="HAMAP" id="MF_01201">
    <property type="entry name" value="Ala_racemase"/>
    <property type="match status" value="1"/>
</dbReference>
<keyword evidence="10" id="KW-1185">Reference proteome</keyword>
<dbReference type="PROSITE" id="PS00395">
    <property type="entry name" value="ALANINE_RACEMASE"/>
    <property type="match status" value="1"/>
</dbReference>
<evidence type="ECO:0000256" key="7">
    <source>
        <dbReference type="SAM" id="MobiDB-lite"/>
    </source>
</evidence>
<dbReference type="InterPro" id="IPR029066">
    <property type="entry name" value="PLP-binding_barrel"/>
</dbReference>
<dbReference type="UniPathway" id="UPA00042">
    <property type="reaction ID" value="UER00497"/>
</dbReference>
<evidence type="ECO:0000256" key="5">
    <source>
        <dbReference type="PIRSR" id="PIRSR600821-50"/>
    </source>
</evidence>
<comment type="similarity">
    <text evidence="4">Belongs to the alanine racemase family.</text>
</comment>
<sequence length="396" mass="41575">MTTESHHPGLQRPALHTQPPRGASAWVEIDVAAIAANVRELRRRSSPAQLMAVVKADAYGHGVDVAARAALAGGAQWLGVAQLSEAIELRDSGIDAPLLSWIYPPEADLATAIRRDITLGIGARAHLASVARAARAVGRAATVHLKVDTGLGRGGVLEDLDAVLDDLAPLLAEGALTMGGTWSHFAFADAPDHPTVRAQQERFGEVLRLMEARGIPTGVAHLANSAATLTNPSAHFDMVRPGLAIYGLSPVPDLGRPEDFGLREAMRVRARLTTVKRARAGQGVSYAHQYVTDRDTVLGIVPVGYADGVPRSASSAGPVRVGERTLTVAGRICMDQFVVDLGPDFDGAEGDVVTLLGVGVAGEPTAQDWAVAAGTINYEIVTRMGPRLPRVVVGEA</sequence>
<dbReference type="GO" id="GO:0008784">
    <property type="term" value="F:alanine racemase activity"/>
    <property type="evidence" value="ECO:0007669"/>
    <property type="project" value="UniProtKB-UniRule"/>
</dbReference>
<organism evidence="9 10">
    <name type="scientific">Phycicoccus elongatus Lp2</name>
    <dbReference type="NCBI Taxonomy" id="1193181"/>
    <lineage>
        <taxon>Bacteria</taxon>
        <taxon>Bacillati</taxon>
        <taxon>Actinomycetota</taxon>
        <taxon>Actinomycetes</taxon>
        <taxon>Micrococcales</taxon>
        <taxon>Intrasporangiaceae</taxon>
        <taxon>Phycicoccus</taxon>
    </lineage>
</organism>
<dbReference type="HOGENOM" id="CLU_028393_0_0_11"/>
<evidence type="ECO:0000256" key="2">
    <source>
        <dbReference type="ARBA" id="ARBA00022898"/>
    </source>
</evidence>
<dbReference type="InterPro" id="IPR020622">
    <property type="entry name" value="Ala_racemase_pyridoxalP-BS"/>
</dbReference>
<dbReference type="Proteomes" id="UP000013167">
    <property type="component" value="Unassembled WGS sequence"/>
</dbReference>
<evidence type="ECO:0000313" key="10">
    <source>
        <dbReference type="Proteomes" id="UP000013167"/>
    </source>
</evidence>
<evidence type="ECO:0000259" key="8">
    <source>
        <dbReference type="SMART" id="SM01005"/>
    </source>
</evidence>
<dbReference type="Gene3D" id="2.40.37.10">
    <property type="entry name" value="Lyase, Ornithine Decarboxylase, Chain A, domain 1"/>
    <property type="match status" value="1"/>
</dbReference>
<feature type="domain" description="Alanine racemase C-terminal" evidence="8">
    <location>
        <begin position="265"/>
        <end position="393"/>
    </location>
</feature>
<comment type="catalytic activity">
    <reaction evidence="4">
        <text>L-alanine = D-alanine</text>
        <dbReference type="Rhea" id="RHEA:20249"/>
        <dbReference type="ChEBI" id="CHEBI:57416"/>
        <dbReference type="ChEBI" id="CHEBI:57972"/>
        <dbReference type="EC" id="5.1.1.1"/>
    </reaction>
</comment>
<dbReference type="GO" id="GO:0005829">
    <property type="term" value="C:cytosol"/>
    <property type="evidence" value="ECO:0007669"/>
    <property type="project" value="TreeGrafter"/>
</dbReference>
<feature type="active site" description="Proton acceptor; specific for L-alanine" evidence="4">
    <location>
        <position position="286"/>
    </location>
</feature>
<comment type="function">
    <text evidence="4">Catalyzes the interconversion of L-alanine and D-alanine. May also act on other amino acids.</text>
</comment>
<dbReference type="Pfam" id="PF01168">
    <property type="entry name" value="Ala_racemase_N"/>
    <property type="match status" value="1"/>
</dbReference>
<name>N0E681_9MICO</name>
<reference evidence="9 10" key="1">
    <citation type="journal article" date="2013" name="ISME J.">
        <title>A metabolic model for members of the genus Tetrasphaera involved in enhanced biological phosphorus removal.</title>
        <authorList>
            <person name="Kristiansen R."/>
            <person name="Nguyen H.T.T."/>
            <person name="Saunders A.M."/>
            <person name="Nielsen J.L."/>
            <person name="Wimmer R."/>
            <person name="Le V.Q."/>
            <person name="McIlroy S.J."/>
            <person name="Petrovski S."/>
            <person name="Seviour R.J."/>
            <person name="Calteau A."/>
            <person name="Nielsen K.L."/>
            <person name="Nielsen P.H."/>
        </authorList>
    </citation>
    <scope>NUCLEOTIDE SEQUENCE [LARGE SCALE GENOMIC DNA]</scope>
    <source>
        <strain evidence="9 10">Lp2</strain>
    </source>
</reference>
<dbReference type="SUPFAM" id="SSF51419">
    <property type="entry name" value="PLP-binding barrel"/>
    <property type="match status" value="1"/>
</dbReference>
<proteinExistence type="inferred from homology"/>
<evidence type="ECO:0000313" key="9">
    <source>
        <dbReference type="EMBL" id="CCH71084.1"/>
    </source>
</evidence>
<keyword evidence="2 4" id="KW-0663">Pyridoxal phosphate</keyword>
<dbReference type="eggNOG" id="COG0787">
    <property type="taxonomic scope" value="Bacteria"/>
</dbReference>
<comment type="cofactor">
    <cofactor evidence="1 4 5">
        <name>pyridoxal 5'-phosphate</name>
        <dbReference type="ChEBI" id="CHEBI:597326"/>
    </cofactor>
</comment>
<dbReference type="NCBIfam" id="TIGR00492">
    <property type="entry name" value="alr"/>
    <property type="match status" value="1"/>
</dbReference>
<dbReference type="EMBL" id="CAIZ01000150">
    <property type="protein sequence ID" value="CCH71084.1"/>
    <property type="molecule type" value="Genomic_DNA"/>
</dbReference>
<feature type="modified residue" description="N6-(pyridoxal phosphate)lysine" evidence="4 5">
    <location>
        <position position="55"/>
    </location>
</feature>
<dbReference type="FunFam" id="3.20.20.10:FF:000002">
    <property type="entry name" value="Alanine racemase"/>
    <property type="match status" value="1"/>
</dbReference>
<dbReference type="Pfam" id="PF00842">
    <property type="entry name" value="Ala_racemase_C"/>
    <property type="match status" value="1"/>
</dbReference>
<dbReference type="SMART" id="SM01005">
    <property type="entry name" value="Ala_racemase_C"/>
    <property type="match status" value="1"/>
</dbReference>
<feature type="region of interest" description="Disordered" evidence="7">
    <location>
        <begin position="1"/>
        <end position="21"/>
    </location>
</feature>
<protein>
    <recommendedName>
        <fullName evidence="4">Alanine racemase</fullName>
        <ecNumber evidence="4">5.1.1.1</ecNumber>
    </recommendedName>
</protein>
<dbReference type="PANTHER" id="PTHR30511:SF0">
    <property type="entry name" value="ALANINE RACEMASE, CATABOLIC-RELATED"/>
    <property type="match status" value="1"/>
</dbReference>
<dbReference type="InterPro" id="IPR009006">
    <property type="entry name" value="Ala_racemase/Decarboxylase_C"/>
</dbReference>
<dbReference type="GO" id="GO:0030632">
    <property type="term" value="P:D-alanine biosynthetic process"/>
    <property type="evidence" value="ECO:0007669"/>
    <property type="project" value="UniProtKB-UniRule"/>
</dbReference>
<dbReference type="RefSeq" id="WP_010850920.1">
    <property type="nucleotide sequence ID" value="NZ_HF570956.1"/>
</dbReference>
<feature type="binding site" evidence="4 6">
    <location>
        <position position="153"/>
    </location>
    <ligand>
        <name>substrate</name>
    </ligand>
</feature>